<reference evidence="3" key="1">
    <citation type="journal article" date="2010" name="Science">
        <title>Plasticity of animal genome architecture unmasked by rapid evolution of a pelagic tunicate.</title>
        <authorList>
            <person name="Denoeud F."/>
            <person name="Henriet S."/>
            <person name="Mungpakdee S."/>
            <person name="Aury J.M."/>
            <person name="Da Silva C."/>
            <person name="Brinkmann H."/>
            <person name="Mikhaleva J."/>
            <person name="Olsen L.C."/>
            <person name="Jubin C."/>
            <person name="Canestro C."/>
            <person name="Bouquet J.M."/>
            <person name="Danks G."/>
            <person name="Poulain J."/>
            <person name="Campsteijn C."/>
            <person name="Adamski M."/>
            <person name="Cross I."/>
            <person name="Yadetie F."/>
            <person name="Muffato M."/>
            <person name="Louis A."/>
            <person name="Butcher S."/>
            <person name="Tsagkogeorga G."/>
            <person name="Konrad A."/>
            <person name="Singh S."/>
            <person name="Jensen M.F."/>
            <person name="Cong E.H."/>
            <person name="Eikeseth-Otteraa H."/>
            <person name="Noel B."/>
            <person name="Anthouard V."/>
            <person name="Porcel B.M."/>
            <person name="Kachouri-Lafond R."/>
            <person name="Nishino A."/>
            <person name="Ugolini M."/>
            <person name="Chourrout P."/>
            <person name="Nishida H."/>
            <person name="Aasland R."/>
            <person name="Huzurbazar S."/>
            <person name="Westhof E."/>
            <person name="Delsuc F."/>
            <person name="Lehrach H."/>
            <person name="Reinhardt R."/>
            <person name="Weissenbach J."/>
            <person name="Roy S.W."/>
            <person name="Artiguenave F."/>
            <person name="Postlethwait J.H."/>
            <person name="Manak J.R."/>
            <person name="Thompson E.M."/>
            <person name="Jaillon O."/>
            <person name="Du Pasquier L."/>
            <person name="Boudinot P."/>
            <person name="Liberles D.A."/>
            <person name="Volff J.N."/>
            <person name="Philippe H."/>
            <person name="Lenhard B."/>
            <person name="Roest Crollius H."/>
            <person name="Wincker P."/>
            <person name="Chourrout D."/>
        </authorList>
    </citation>
    <scope>NUCLEOTIDE SEQUENCE [LARGE SCALE GENOMIC DNA]</scope>
</reference>
<dbReference type="Gene3D" id="3.10.50.40">
    <property type="match status" value="1"/>
</dbReference>
<accession>E4X5L0</accession>
<keyword evidence="1" id="KW-0413">Isomerase</keyword>
<dbReference type="GO" id="GO:0003755">
    <property type="term" value="F:peptidyl-prolyl cis-trans isomerase activity"/>
    <property type="evidence" value="ECO:0007669"/>
    <property type="project" value="UniProtKB-KW"/>
</dbReference>
<comment type="catalytic activity">
    <reaction evidence="1">
        <text>[protein]-peptidylproline (omega=180) = [protein]-peptidylproline (omega=0)</text>
        <dbReference type="Rhea" id="RHEA:16237"/>
        <dbReference type="Rhea" id="RHEA-COMP:10747"/>
        <dbReference type="Rhea" id="RHEA-COMP:10748"/>
        <dbReference type="ChEBI" id="CHEBI:83833"/>
        <dbReference type="ChEBI" id="CHEBI:83834"/>
        <dbReference type="EC" id="5.2.1.8"/>
    </reaction>
</comment>
<dbReference type="AlphaFoldDB" id="E4X5L0"/>
<dbReference type="InterPro" id="IPR001179">
    <property type="entry name" value="PPIase_FKBP_dom"/>
</dbReference>
<protein>
    <recommendedName>
        <fullName evidence="1">peptidylprolyl isomerase</fullName>
        <ecNumber evidence="1">5.2.1.8</ecNumber>
    </recommendedName>
</protein>
<dbReference type="InterPro" id="IPR046357">
    <property type="entry name" value="PPIase_dom_sf"/>
</dbReference>
<keyword evidence="1" id="KW-0697">Rotamase</keyword>
<dbReference type="InterPro" id="IPR043368">
    <property type="entry name" value="FKBP3"/>
</dbReference>
<evidence type="ECO:0000313" key="3">
    <source>
        <dbReference type="EMBL" id="CBY18579.1"/>
    </source>
</evidence>
<dbReference type="InParanoid" id="E4X5L0"/>
<dbReference type="PANTHER" id="PTHR46493:SF1">
    <property type="entry name" value="PEPTIDYL-PROLYL CIS-TRANS ISOMERASE FKBP3"/>
    <property type="match status" value="1"/>
</dbReference>
<gene>
    <name evidence="3" type="ORF">GSOID_T00002447001</name>
</gene>
<dbReference type="EMBL" id="FN653025">
    <property type="protein sequence ID" value="CBY18579.1"/>
    <property type="molecule type" value="Genomic_DNA"/>
</dbReference>
<dbReference type="OrthoDB" id="1902587at2759"/>
<dbReference type="EC" id="5.2.1.8" evidence="1"/>
<dbReference type="Pfam" id="PF00254">
    <property type="entry name" value="FKBP_C"/>
    <property type="match status" value="1"/>
</dbReference>
<dbReference type="Proteomes" id="UP000001307">
    <property type="component" value="Unassembled WGS sequence"/>
</dbReference>
<dbReference type="SUPFAM" id="SSF54534">
    <property type="entry name" value="FKBP-like"/>
    <property type="match status" value="1"/>
</dbReference>
<name>E4X5L0_OIKDI</name>
<evidence type="ECO:0000256" key="1">
    <source>
        <dbReference type="PROSITE-ProRule" id="PRU00277"/>
    </source>
</evidence>
<organism evidence="3">
    <name type="scientific">Oikopleura dioica</name>
    <name type="common">Tunicate</name>
    <dbReference type="NCBI Taxonomy" id="34765"/>
    <lineage>
        <taxon>Eukaryota</taxon>
        <taxon>Metazoa</taxon>
        <taxon>Chordata</taxon>
        <taxon>Tunicata</taxon>
        <taxon>Appendicularia</taxon>
        <taxon>Copelata</taxon>
        <taxon>Oikopleuridae</taxon>
        <taxon>Oikopleura</taxon>
    </lineage>
</organism>
<evidence type="ECO:0000259" key="2">
    <source>
        <dbReference type="PROSITE" id="PS50059"/>
    </source>
</evidence>
<dbReference type="PROSITE" id="PS50059">
    <property type="entry name" value="FKBP_PPIASE"/>
    <property type="match status" value="1"/>
</dbReference>
<evidence type="ECO:0000313" key="4">
    <source>
        <dbReference type="Proteomes" id="UP000001307"/>
    </source>
</evidence>
<keyword evidence="4" id="KW-1185">Reference proteome</keyword>
<feature type="domain" description="PPIase FKBP-type" evidence="2">
    <location>
        <begin position="1"/>
        <end position="57"/>
    </location>
</feature>
<proteinExistence type="predicted"/>
<dbReference type="PANTHER" id="PTHR46493">
    <property type="entry name" value="PEPTIDYL-PROLYL CIS-TRANS ISOMERASE FKBP3"/>
    <property type="match status" value="1"/>
</dbReference>
<sequence length="59" mass="6445">MGRVIRGWDEALLTMQSGEVAGVTIEPEWAYGKKGQPEAGIGPNQTLWFEITLDRIGGN</sequence>